<organism evidence="2 3">
    <name type="scientific">Trichoderma ghanense</name>
    <dbReference type="NCBI Taxonomy" id="65468"/>
    <lineage>
        <taxon>Eukaryota</taxon>
        <taxon>Fungi</taxon>
        <taxon>Dikarya</taxon>
        <taxon>Ascomycota</taxon>
        <taxon>Pezizomycotina</taxon>
        <taxon>Sordariomycetes</taxon>
        <taxon>Hypocreomycetidae</taxon>
        <taxon>Hypocreales</taxon>
        <taxon>Hypocreaceae</taxon>
        <taxon>Trichoderma</taxon>
    </lineage>
</organism>
<evidence type="ECO:0000313" key="2">
    <source>
        <dbReference type="EMBL" id="TFB07696.1"/>
    </source>
</evidence>
<comment type="caution">
    <text evidence="2">The sequence shown here is derived from an EMBL/GenBank/DDBJ whole genome shotgun (WGS) entry which is preliminary data.</text>
</comment>
<dbReference type="GeneID" id="300572114"/>
<evidence type="ECO:0000256" key="1">
    <source>
        <dbReference type="SAM" id="MobiDB-lite"/>
    </source>
</evidence>
<accession>A0ABY2HHS0</accession>
<sequence length="98" mass="10817">MSSIRDGQSQKAPQLEPRPQVPATGRLPAATVRISAATFKKWPEAVDSKRPGLRRAPYSIACLLPAGYRICRPTLAAAIEYSLVAWTESVFEAETLFW</sequence>
<evidence type="ECO:0000313" key="3">
    <source>
        <dbReference type="Proteomes" id="UP001642720"/>
    </source>
</evidence>
<dbReference type="Proteomes" id="UP001642720">
    <property type="component" value="Unassembled WGS sequence"/>
</dbReference>
<gene>
    <name evidence="2" type="ORF">CCMA1212_000183</name>
</gene>
<name>A0ABY2HHS0_9HYPO</name>
<dbReference type="RefSeq" id="XP_073563897.1">
    <property type="nucleotide sequence ID" value="XM_073697664.1"/>
</dbReference>
<feature type="region of interest" description="Disordered" evidence="1">
    <location>
        <begin position="1"/>
        <end position="26"/>
    </location>
</feature>
<reference evidence="2 3" key="1">
    <citation type="submission" date="2018-01" db="EMBL/GenBank/DDBJ databases">
        <title>Genome characterization of the sugarcane-associated fungus Trichoderma ghanense CCMA-1212 and their application in lignocelulose bioconversion.</title>
        <authorList>
            <person name="Steindorff A.S."/>
            <person name="Mendes T.D."/>
            <person name="Vilela E.S.D."/>
            <person name="Rodrigues D.S."/>
            <person name="Formighieri E.F."/>
            <person name="Melo I.S."/>
            <person name="Favaro L.C.L."/>
        </authorList>
    </citation>
    <scope>NUCLEOTIDE SEQUENCE [LARGE SCALE GENOMIC DNA]</scope>
    <source>
        <strain evidence="2 3">CCMA-1212</strain>
    </source>
</reference>
<feature type="compositionally biased region" description="Polar residues" evidence="1">
    <location>
        <begin position="1"/>
        <end position="12"/>
    </location>
</feature>
<keyword evidence="3" id="KW-1185">Reference proteome</keyword>
<dbReference type="EMBL" id="PPTA01000001">
    <property type="protein sequence ID" value="TFB07696.1"/>
    <property type="molecule type" value="Genomic_DNA"/>
</dbReference>
<proteinExistence type="predicted"/>
<protein>
    <submittedName>
        <fullName evidence="2">Uncharacterized protein</fullName>
    </submittedName>
</protein>